<dbReference type="AlphaFoldDB" id="A0A0F6X240"/>
<dbReference type="STRING" id="29555.AAW50_02560"/>
<reference evidence="1 2" key="1">
    <citation type="submission" date="2019-01" db="EMBL/GenBank/DDBJ databases">
        <authorList>
            <consortium name="Pathogen Informatics"/>
        </authorList>
    </citation>
    <scope>NUCLEOTIDE SEQUENCE [LARGE SCALE GENOMIC DNA]</scope>
    <source>
        <strain evidence="1 2">NCTC10146</strain>
    </source>
</reference>
<dbReference type="Proteomes" id="UP000290495">
    <property type="component" value="Chromosome"/>
</dbReference>
<protein>
    <submittedName>
        <fullName evidence="1">Hypothetical domain protein</fullName>
    </submittedName>
</protein>
<evidence type="ECO:0000313" key="2">
    <source>
        <dbReference type="Proteomes" id="UP000290495"/>
    </source>
</evidence>
<dbReference type="RefSeq" id="WP_044084296.1">
    <property type="nucleotide sequence ID" value="NZ_CP011368.1"/>
</dbReference>
<evidence type="ECO:0000313" key="1">
    <source>
        <dbReference type="EMBL" id="VEU68618.1"/>
    </source>
</evidence>
<dbReference type="EMBL" id="LR215010">
    <property type="protein sequence ID" value="VEU68618.1"/>
    <property type="molecule type" value="Genomic_DNA"/>
</dbReference>
<proteinExistence type="predicted"/>
<sequence>MKKQIHFKKIPFKTKLRYVFLGKYPVERRYKPKILEYLFMIFSNILIMILSIILFYVVKDVKNISNETNFYENLFTKFNSYENRIFISVLLIAYIINFVLSIHVFYILKKTEFNKIFAIFGALSSLLLLSPIAIIFLIIAYQKNELAFE</sequence>
<accession>A0A0F6X240</accession>
<dbReference type="HOGENOM" id="CLU_149300_0_0_14"/>
<gene>
    <name evidence="1" type="ORF">NCTC10146_00064</name>
</gene>
<organism evidence="1 2">
    <name type="scientific">Mycoplasmopsis canis</name>
    <dbReference type="NCBI Taxonomy" id="29555"/>
    <lineage>
        <taxon>Bacteria</taxon>
        <taxon>Bacillati</taxon>
        <taxon>Mycoplasmatota</taxon>
        <taxon>Mycoplasmoidales</taxon>
        <taxon>Metamycoplasmataceae</taxon>
        <taxon>Mycoplasmopsis</taxon>
    </lineage>
</organism>
<dbReference type="KEGG" id="mcas:AAW50_02560"/>
<name>A0A0F6X240_9BACT</name>